<evidence type="ECO:0000256" key="1">
    <source>
        <dbReference type="SAM" id="MobiDB-lite"/>
    </source>
</evidence>
<dbReference type="EMBL" id="JACEFO010000825">
    <property type="protein sequence ID" value="KAF8755759.1"/>
    <property type="molecule type" value="Genomic_DNA"/>
</dbReference>
<keyword evidence="3" id="KW-1185">Reference proteome</keyword>
<organism evidence="2 3">
    <name type="scientific">Digitaria exilis</name>
    <dbReference type="NCBI Taxonomy" id="1010633"/>
    <lineage>
        <taxon>Eukaryota</taxon>
        <taxon>Viridiplantae</taxon>
        <taxon>Streptophyta</taxon>
        <taxon>Embryophyta</taxon>
        <taxon>Tracheophyta</taxon>
        <taxon>Spermatophyta</taxon>
        <taxon>Magnoliopsida</taxon>
        <taxon>Liliopsida</taxon>
        <taxon>Poales</taxon>
        <taxon>Poaceae</taxon>
        <taxon>PACMAD clade</taxon>
        <taxon>Panicoideae</taxon>
        <taxon>Panicodae</taxon>
        <taxon>Paniceae</taxon>
        <taxon>Anthephorinae</taxon>
        <taxon>Digitaria</taxon>
    </lineage>
</organism>
<reference evidence="2" key="1">
    <citation type="submission" date="2020-07" db="EMBL/GenBank/DDBJ databases">
        <title>Genome sequence and genetic diversity analysis of an under-domesticated orphan crop, white fonio (Digitaria exilis).</title>
        <authorList>
            <person name="Bennetzen J.L."/>
            <person name="Chen S."/>
            <person name="Ma X."/>
            <person name="Wang X."/>
            <person name="Yssel A.E.J."/>
            <person name="Chaluvadi S.R."/>
            <person name="Johnson M."/>
            <person name="Gangashetty P."/>
            <person name="Hamidou F."/>
            <person name="Sanogo M.D."/>
            <person name="Zwaenepoel A."/>
            <person name="Wallace J."/>
            <person name="Van De Peer Y."/>
            <person name="Van Deynze A."/>
        </authorList>
    </citation>
    <scope>NUCLEOTIDE SEQUENCE</scope>
    <source>
        <tissue evidence="2">Leaves</tissue>
    </source>
</reference>
<protein>
    <submittedName>
        <fullName evidence="2">Uncharacterized protein</fullName>
    </submittedName>
</protein>
<accession>A0A835FG60</accession>
<evidence type="ECO:0000313" key="3">
    <source>
        <dbReference type="Proteomes" id="UP000636709"/>
    </source>
</evidence>
<evidence type="ECO:0000313" key="2">
    <source>
        <dbReference type="EMBL" id="KAF8755759.1"/>
    </source>
</evidence>
<proteinExistence type="predicted"/>
<comment type="caution">
    <text evidence="2">The sequence shown here is derived from an EMBL/GenBank/DDBJ whole genome shotgun (WGS) entry which is preliminary data.</text>
</comment>
<dbReference type="AlphaFoldDB" id="A0A835FG60"/>
<name>A0A835FG60_9POAL</name>
<gene>
    <name evidence="2" type="ORF">HU200_011228</name>
</gene>
<feature type="compositionally biased region" description="Polar residues" evidence="1">
    <location>
        <begin position="52"/>
        <end position="64"/>
    </location>
</feature>
<feature type="region of interest" description="Disordered" evidence="1">
    <location>
        <begin position="1"/>
        <end position="34"/>
    </location>
</feature>
<dbReference type="Proteomes" id="UP000636709">
    <property type="component" value="Unassembled WGS sequence"/>
</dbReference>
<dbReference type="OrthoDB" id="716078at2759"/>
<sequence length="105" mass="11440">MNHHRTHSEHVSKVAAIPCHAGGGAVQHNTAVHKGESSKEVGNCYDERCHGQHNSGHAHTLQQQAHRHHETYDESCEEEMTYSAGGLHHGHGGGGGGGRRYEYET</sequence>
<feature type="region of interest" description="Disordered" evidence="1">
    <location>
        <begin position="52"/>
        <end position="105"/>
    </location>
</feature>
<dbReference type="Gramene" id="Dexi5A01G0036230.1">
    <property type="protein sequence ID" value="Dexi5A01G0036230.1:cds"/>
    <property type="gene ID" value="Dexi5A01G0036230"/>
</dbReference>